<sequence length="329" mass="37864">MDHPIHIQDLIARFLAKKATDQDVDDLQRWLDEDPAHVSYFNALNEKHQAHTTLNQFDLKRIDMAWQHLSARIGTPGVRGAGKVVPFTFLRVAATISILALSLFAIWKIVGKKKFSATTENIVFSSGDKNVHFLLPDSTSVWLNTNSTIAYTTEFDTKREVKLKGEAFFDVRKKDKQNFIVRTEHLSIQVKGTRFNVQAYEAQDENATLEEGEIVLTVKGEQRTYAMAPGDQITLKKEQQKVVFAKVDPTDYSAWKEDKIIFDNALLGDIILKLENRYHVDIIIDDTIARREHLTMTIEQEPIEEILEMIQLSSRLNYRKENDQIIIYE</sequence>
<organism evidence="4 5">
    <name type="scientific">Chryseosolibacter histidini</name>
    <dbReference type="NCBI Taxonomy" id="2782349"/>
    <lineage>
        <taxon>Bacteria</taxon>
        <taxon>Pseudomonadati</taxon>
        <taxon>Bacteroidota</taxon>
        <taxon>Cytophagia</taxon>
        <taxon>Cytophagales</taxon>
        <taxon>Chryseotaleaceae</taxon>
        <taxon>Chryseosolibacter</taxon>
    </lineage>
</organism>
<evidence type="ECO:0000259" key="3">
    <source>
        <dbReference type="Pfam" id="PF16344"/>
    </source>
</evidence>
<evidence type="ECO:0000256" key="1">
    <source>
        <dbReference type="SAM" id="Phobius"/>
    </source>
</evidence>
<feature type="domain" description="FecR protein" evidence="2">
    <location>
        <begin position="128"/>
        <end position="213"/>
    </location>
</feature>
<dbReference type="InterPro" id="IPR006860">
    <property type="entry name" value="FecR"/>
</dbReference>
<gene>
    <name evidence="4" type="ORF">KK083_27480</name>
</gene>
<keyword evidence="5" id="KW-1185">Reference proteome</keyword>
<evidence type="ECO:0000259" key="2">
    <source>
        <dbReference type="Pfam" id="PF04773"/>
    </source>
</evidence>
<proteinExistence type="predicted"/>
<comment type="caution">
    <text evidence="4">The sequence shown here is derived from an EMBL/GenBank/DDBJ whole genome shotgun (WGS) entry which is preliminary data.</text>
</comment>
<dbReference type="PIRSF" id="PIRSF018266">
    <property type="entry name" value="FecR"/>
    <property type="match status" value="1"/>
</dbReference>
<feature type="domain" description="Protein FecR C-terminal" evidence="3">
    <location>
        <begin position="259"/>
        <end position="327"/>
    </location>
</feature>
<dbReference type="EMBL" id="JAHESF010000045">
    <property type="protein sequence ID" value="MBT1700662.1"/>
    <property type="molecule type" value="Genomic_DNA"/>
</dbReference>
<dbReference type="AlphaFoldDB" id="A0AAP2DTC8"/>
<dbReference type="PANTHER" id="PTHR30273:SF2">
    <property type="entry name" value="PROTEIN FECR"/>
    <property type="match status" value="1"/>
</dbReference>
<evidence type="ECO:0000313" key="5">
    <source>
        <dbReference type="Proteomes" id="UP001319200"/>
    </source>
</evidence>
<dbReference type="Pfam" id="PF04773">
    <property type="entry name" value="FecR"/>
    <property type="match status" value="1"/>
</dbReference>
<dbReference type="Gene3D" id="3.55.50.30">
    <property type="match status" value="1"/>
</dbReference>
<dbReference type="InterPro" id="IPR012373">
    <property type="entry name" value="Ferrdict_sens_TM"/>
</dbReference>
<keyword evidence="1" id="KW-0812">Transmembrane</keyword>
<dbReference type="Proteomes" id="UP001319200">
    <property type="component" value="Unassembled WGS sequence"/>
</dbReference>
<dbReference type="PANTHER" id="PTHR30273">
    <property type="entry name" value="PERIPLASMIC SIGNAL SENSOR AND SIGMA FACTOR ACTIVATOR FECR-RELATED"/>
    <property type="match status" value="1"/>
</dbReference>
<dbReference type="RefSeq" id="WP_254169351.1">
    <property type="nucleotide sequence ID" value="NZ_JAHESF010000045.1"/>
</dbReference>
<dbReference type="GO" id="GO:0016989">
    <property type="term" value="F:sigma factor antagonist activity"/>
    <property type="evidence" value="ECO:0007669"/>
    <property type="project" value="TreeGrafter"/>
</dbReference>
<feature type="transmembrane region" description="Helical" evidence="1">
    <location>
        <begin position="88"/>
        <end position="107"/>
    </location>
</feature>
<reference evidence="4 5" key="1">
    <citation type="submission" date="2021-05" db="EMBL/GenBank/DDBJ databases">
        <title>A Polyphasic approach of four new species of the genus Ohtaekwangia: Ohtaekwangia histidinii sp. nov., Ohtaekwangia cretensis sp. nov., Ohtaekwangia indiensis sp. nov., Ohtaekwangia reichenbachii sp. nov. from diverse environment.</title>
        <authorList>
            <person name="Octaviana S."/>
        </authorList>
    </citation>
    <scope>NUCLEOTIDE SEQUENCE [LARGE SCALE GENOMIC DNA]</scope>
    <source>
        <strain evidence="4 5">PWU4</strain>
    </source>
</reference>
<keyword evidence="1" id="KW-0472">Membrane</keyword>
<keyword evidence="1" id="KW-1133">Transmembrane helix</keyword>
<dbReference type="Pfam" id="PF16344">
    <property type="entry name" value="FecR_C"/>
    <property type="match status" value="1"/>
</dbReference>
<accession>A0AAP2DTC8</accession>
<protein>
    <submittedName>
        <fullName evidence="4">FecR domain-containing protein</fullName>
    </submittedName>
</protein>
<dbReference type="InterPro" id="IPR032508">
    <property type="entry name" value="FecR_C"/>
</dbReference>
<evidence type="ECO:0000313" key="4">
    <source>
        <dbReference type="EMBL" id="MBT1700662.1"/>
    </source>
</evidence>
<dbReference type="Gene3D" id="2.60.120.1440">
    <property type="match status" value="1"/>
</dbReference>
<name>A0AAP2DTC8_9BACT</name>